<comment type="caution">
    <text evidence="2">The sequence shown here is derived from an EMBL/GenBank/DDBJ whole genome shotgun (WGS) entry which is preliminary data.</text>
</comment>
<dbReference type="InterPro" id="IPR026960">
    <property type="entry name" value="RVT-Znf"/>
</dbReference>
<accession>A0A6L2M8R9</accession>
<gene>
    <name evidence="2" type="ORF">Tci_040932</name>
</gene>
<feature type="domain" description="Reverse transcriptase" evidence="1">
    <location>
        <begin position="1"/>
        <end position="247"/>
    </location>
</feature>
<dbReference type="AlphaFoldDB" id="A0A6L2M8R9"/>
<dbReference type="EMBL" id="BKCJ010005845">
    <property type="protein sequence ID" value="GEU68954.1"/>
    <property type="molecule type" value="Genomic_DNA"/>
</dbReference>
<evidence type="ECO:0000313" key="2">
    <source>
        <dbReference type="EMBL" id="GEU68954.1"/>
    </source>
</evidence>
<keyword evidence="2" id="KW-0695">RNA-directed DNA polymerase</keyword>
<keyword evidence="2" id="KW-0548">Nucleotidyltransferase</keyword>
<dbReference type="SUPFAM" id="SSF56672">
    <property type="entry name" value="DNA/RNA polymerases"/>
    <property type="match status" value="1"/>
</dbReference>
<dbReference type="InterPro" id="IPR000477">
    <property type="entry name" value="RT_dom"/>
</dbReference>
<dbReference type="Pfam" id="PF13966">
    <property type="entry name" value="zf-RVT"/>
    <property type="match status" value="1"/>
</dbReference>
<dbReference type="PANTHER" id="PTHR33116:SF79">
    <property type="entry name" value="REVERSE TRANSCRIPTASE DOMAIN, ZINC FINGER, CCHC-TYPE-RELATED"/>
    <property type="match status" value="1"/>
</dbReference>
<proteinExistence type="predicted"/>
<dbReference type="Pfam" id="PF00078">
    <property type="entry name" value="RVT_1"/>
    <property type="match status" value="1"/>
</dbReference>
<dbReference type="PROSITE" id="PS50878">
    <property type="entry name" value="RT_POL"/>
    <property type="match status" value="1"/>
</dbReference>
<evidence type="ECO:0000259" key="1">
    <source>
        <dbReference type="PROSITE" id="PS50878"/>
    </source>
</evidence>
<organism evidence="2">
    <name type="scientific">Tanacetum cinerariifolium</name>
    <name type="common">Dalmatian daisy</name>
    <name type="synonym">Chrysanthemum cinerariifolium</name>
    <dbReference type="NCBI Taxonomy" id="118510"/>
    <lineage>
        <taxon>Eukaryota</taxon>
        <taxon>Viridiplantae</taxon>
        <taxon>Streptophyta</taxon>
        <taxon>Embryophyta</taxon>
        <taxon>Tracheophyta</taxon>
        <taxon>Spermatophyta</taxon>
        <taxon>Magnoliopsida</taxon>
        <taxon>eudicotyledons</taxon>
        <taxon>Gunneridae</taxon>
        <taxon>Pentapetalae</taxon>
        <taxon>asterids</taxon>
        <taxon>campanulids</taxon>
        <taxon>Asterales</taxon>
        <taxon>Asteraceae</taxon>
        <taxon>Asteroideae</taxon>
        <taxon>Anthemideae</taxon>
        <taxon>Anthemidinae</taxon>
        <taxon>Tanacetum</taxon>
    </lineage>
</organism>
<reference evidence="2" key="1">
    <citation type="journal article" date="2019" name="Sci. Rep.">
        <title>Draft genome of Tanacetum cinerariifolium, the natural source of mosquito coil.</title>
        <authorList>
            <person name="Yamashiro T."/>
            <person name="Shiraishi A."/>
            <person name="Satake H."/>
            <person name="Nakayama K."/>
        </authorList>
    </citation>
    <scope>NUCLEOTIDE SEQUENCE</scope>
</reference>
<sequence length="538" mass="62208">MSWKHTWNEIVERVKKRLSKWKMKTLSIGGLRSHFINGHETNSKKASWVNWKKALVSKDRGGLGISSTTTRGGPKSCWMVIIQEMYDLSKNESSGLGTSGVIGYNVSLSLREEGSLTEEFQFGKRLKQGDPLSPFLFILTMESLHLSFQRIVDAGMYHGIELGGDLMNLSHMFYADDAVFVGQWCEGNITTLVHVLECFYMASGLRINMSKSKIMGVNVDCDKVNRAAVRLGCLVLKTPFSYLGSIVGGHMSWKHTWNEIAERVKKRLSKWKMKTMSIRGRMTFVKSVLGGTLKDRYPRVYALESCKHITVGTKLNQPNLSFSFRRNPRGGCEQEQFEKVKELMKEVSLAPMSDRWTWELENTGDFSVASVRKLIDAKMLPIMENKTRWVNYVPIKVNIHAWKVMTDSLPTRFNISRRGICIDSILCANCNTRVEMASHLFFSFYMARKVAKLITRWWNVSDEEFDSYDDWVAWLVSICFPMKNKKMLEGVFYVMWWLLWLFRNKIIFEDKAPKKMFFDDVVSKSFYWCRHRCNASFG</sequence>
<dbReference type="GO" id="GO:0003964">
    <property type="term" value="F:RNA-directed DNA polymerase activity"/>
    <property type="evidence" value="ECO:0007669"/>
    <property type="project" value="UniProtKB-KW"/>
</dbReference>
<dbReference type="InterPro" id="IPR043502">
    <property type="entry name" value="DNA/RNA_pol_sf"/>
</dbReference>
<dbReference type="PANTHER" id="PTHR33116">
    <property type="entry name" value="REVERSE TRANSCRIPTASE ZINC-BINDING DOMAIN-CONTAINING PROTEIN-RELATED-RELATED"/>
    <property type="match status" value="1"/>
</dbReference>
<keyword evidence="2" id="KW-0808">Transferase</keyword>
<protein>
    <submittedName>
        <fullName evidence="2">RNA-directed DNA polymerase, eukaryota</fullName>
    </submittedName>
</protein>
<name>A0A6L2M8R9_TANCI</name>